<dbReference type="Proteomes" id="UP000027238">
    <property type="component" value="Unassembled WGS sequence"/>
</dbReference>
<keyword evidence="2 4" id="KW-1133">Transmembrane helix</keyword>
<feature type="transmembrane region" description="Helical" evidence="4">
    <location>
        <begin position="62"/>
        <end position="84"/>
    </location>
</feature>
<protein>
    <recommendedName>
        <fullName evidence="4">Copper transport protein</fullName>
    </recommendedName>
</protein>
<dbReference type="EMBL" id="JMSE01000253">
    <property type="protein sequence ID" value="KDN71083.1"/>
    <property type="molecule type" value="Genomic_DNA"/>
</dbReference>
<dbReference type="OMA" id="EIGPRPW"/>
<dbReference type="InterPro" id="IPR007274">
    <property type="entry name" value="Cop_transporter"/>
</dbReference>
<comment type="subcellular location">
    <subcellularLocation>
        <location evidence="4">Membrane</location>
        <topology evidence="4">Multi-pass membrane protein</topology>
    </subcellularLocation>
</comment>
<dbReference type="PANTHER" id="PTHR12483:SF120">
    <property type="entry name" value="HIGH-AFFINITY COPPER TRANSPORTER CTRA2"/>
    <property type="match status" value="1"/>
</dbReference>
<keyword evidence="6" id="KW-1185">Reference proteome</keyword>
<feature type="transmembrane region" description="Helical" evidence="4">
    <location>
        <begin position="142"/>
        <end position="160"/>
    </location>
</feature>
<keyword evidence="4" id="KW-0186">Copper</keyword>
<dbReference type="PANTHER" id="PTHR12483">
    <property type="entry name" value="SOLUTE CARRIER FAMILY 31 COPPER TRANSPORTERS"/>
    <property type="match status" value="1"/>
</dbReference>
<keyword evidence="4" id="KW-0813">Transport</keyword>
<dbReference type="GO" id="GO:0005886">
    <property type="term" value="C:plasma membrane"/>
    <property type="evidence" value="ECO:0007669"/>
    <property type="project" value="TreeGrafter"/>
</dbReference>
<keyword evidence="3 4" id="KW-0472">Membrane</keyword>
<organism evidence="5 6">
    <name type="scientific">Colletotrichum sublineola</name>
    <name type="common">Sorghum anthracnose fungus</name>
    <dbReference type="NCBI Taxonomy" id="1173701"/>
    <lineage>
        <taxon>Eukaryota</taxon>
        <taxon>Fungi</taxon>
        <taxon>Dikarya</taxon>
        <taxon>Ascomycota</taxon>
        <taxon>Pezizomycotina</taxon>
        <taxon>Sordariomycetes</taxon>
        <taxon>Hypocreomycetidae</taxon>
        <taxon>Glomerellales</taxon>
        <taxon>Glomerellaceae</taxon>
        <taxon>Colletotrichum</taxon>
        <taxon>Colletotrichum graminicola species complex</taxon>
    </lineage>
</organism>
<evidence type="ECO:0000256" key="3">
    <source>
        <dbReference type="ARBA" id="ARBA00023136"/>
    </source>
</evidence>
<evidence type="ECO:0000256" key="4">
    <source>
        <dbReference type="RuleBase" id="RU367022"/>
    </source>
</evidence>
<dbReference type="Pfam" id="PF04145">
    <property type="entry name" value="Ctr"/>
    <property type="match status" value="1"/>
</dbReference>
<name>A0A066XPD5_COLSU</name>
<sequence>MMDMGVGTTMTMPMPMPTSTGAASGGMLSSGMSMPMSDMSMTFFQAVKTPLYSNAWTPGNEGQYAGTCIFLIMLGSILRILLAVKPILEDRFWRNLPTHTTKDAESAHFVESDEPGKAGVVVKGDFVQQWKGWRAGPAAARATYEVVVGGIGYLLMLAVMTMNVGYFLSVLAGIWLGTFFIGGLTSNTPAIHC</sequence>
<dbReference type="eggNOG" id="ENOG502SPC4">
    <property type="taxonomic scope" value="Eukaryota"/>
</dbReference>
<dbReference type="GO" id="GO:0005375">
    <property type="term" value="F:copper ion transmembrane transporter activity"/>
    <property type="evidence" value="ECO:0007669"/>
    <property type="project" value="UniProtKB-UniRule"/>
</dbReference>
<proteinExistence type="inferred from homology"/>
<reference evidence="6" key="1">
    <citation type="journal article" date="2014" name="Genome Announc.">
        <title>Draft genome sequence of Colletotrichum sublineola, a destructive pathogen of cultivated sorghum.</title>
        <authorList>
            <person name="Baroncelli R."/>
            <person name="Sanz-Martin J.M."/>
            <person name="Rech G.E."/>
            <person name="Sukno S.A."/>
            <person name="Thon M.R."/>
        </authorList>
    </citation>
    <scope>NUCLEOTIDE SEQUENCE [LARGE SCALE GENOMIC DNA]</scope>
    <source>
        <strain evidence="6">TX430BB</strain>
    </source>
</reference>
<evidence type="ECO:0000313" key="5">
    <source>
        <dbReference type="EMBL" id="KDN71083.1"/>
    </source>
</evidence>
<keyword evidence="1 4" id="KW-0812">Transmembrane</keyword>
<feature type="transmembrane region" description="Helical" evidence="4">
    <location>
        <begin position="166"/>
        <end position="185"/>
    </location>
</feature>
<dbReference type="STRING" id="1173701.A0A066XPD5"/>
<dbReference type="AlphaFoldDB" id="A0A066XPD5"/>
<keyword evidence="4" id="KW-0406">Ion transport</keyword>
<dbReference type="HOGENOM" id="CLU_090404_1_1_1"/>
<comment type="similarity">
    <text evidence="4">Belongs to the copper transporter (Ctr) (TC 1.A.56) family. SLC31A subfamily.</text>
</comment>
<accession>A0A066XPD5</accession>
<keyword evidence="4" id="KW-0187">Copper transport</keyword>
<evidence type="ECO:0000256" key="2">
    <source>
        <dbReference type="ARBA" id="ARBA00022989"/>
    </source>
</evidence>
<evidence type="ECO:0000256" key="1">
    <source>
        <dbReference type="ARBA" id="ARBA00022692"/>
    </source>
</evidence>
<gene>
    <name evidence="5" type="ORF">CSUB01_10147</name>
</gene>
<dbReference type="OrthoDB" id="73901at2759"/>
<evidence type="ECO:0000313" key="6">
    <source>
        <dbReference type="Proteomes" id="UP000027238"/>
    </source>
</evidence>
<comment type="caution">
    <text evidence="5">The sequence shown here is derived from an EMBL/GenBank/DDBJ whole genome shotgun (WGS) entry which is preliminary data.</text>
</comment>